<sequence>MKAMDKRHAAASESPEQGLTPAMQGWAAVFAVLTRLGAAFVIVFAVLPVAIFPEMLPERATYMGERYDWYAWPLRLGAAAIVLVPSSIMAWGLRGLGRFFGQCAGDHPFAVSGLTGLRNFALAIWLNAVLGPLAGAGLSAYLSGLSPEVSGQLALSVGSGDLGALLLGASFFFAAQLLHEGGRAHDELRTIL</sequence>
<feature type="transmembrane region" description="Helical" evidence="1">
    <location>
        <begin position="120"/>
        <end position="142"/>
    </location>
</feature>
<comment type="caution">
    <text evidence="2">The sequence shown here is derived from an EMBL/GenBank/DDBJ whole genome shotgun (WGS) entry which is preliminary data.</text>
</comment>
<evidence type="ECO:0000313" key="3">
    <source>
        <dbReference type="Proteomes" id="UP000305451"/>
    </source>
</evidence>
<keyword evidence="1" id="KW-1133">Transmembrane helix</keyword>
<accession>A0A4S2HA63</accession>
<keyword evidence="3" id="KW-1185">Reference proteome</keyword>
<dbReference type="RefSeq" id="WP_158291226.1">
    <property type="nucleotide sequence ID" value="NZ_BMEI01000002.1"/>
</dbReference>
<evidence type="ECO:0000256" key="1">
    <source>
        <dbReference type="SAM" id="Phobius"/>
    </source>
</evidence>
<feature type="transmembrane region" description="Helical" evidence="1">
    <location>
        <begin position="162"/>
        <end position="179"/>
    </location>
</feature>
<proteinExistence type="predicted"/>
<organism evidence="2 3">
    <name type="scientific">Marinicauda pacifica</name>
    <dbReference type="NCBI Taxonomy" id="1133559"/>
    <lineage>
        <taxon>Bacteria</taxon>
        <taxon>Pseudomonadati</taxon>
        <taxon>Pseudomonadota</taxon>
        <taxon>Alphaproteobacteria</taxon>
        <taxon>Maricaulales</taxon>
        <taxon>Maricaulaceae</taxon>
        <taxon>Marinicauda</taxon>
    </lineage>
</organism>
<reference evidence="2 3" key="1">
    <citation type="journal article" date="2013" name="Int. J. Syst. Evol. Microbiol.">
        <title>Marinicauda pacifica gen. nov., sp. nov., a prosthecate alphaproteobacterium of the family Hyphomonadaceae isolated from deep seawater.</title>
        <authorList>
            <person name="Zhang X.Y."/>
            <person name="Li G.W."/>
            <person name="Wang C.S."/>
            <person name="Zhang Y.J."/>
            <person name="Xu X.W."/>
            <person name="Li H."/>
            <person name="Liu A."/>
            <person name="Liu C."/>
            <person name="Xie B.B."/>
            <person name="Qin Q.L."/>
            <person name="Xu Z."/>
            <person name="Chen X.L."/>
            <person name="Zhou B.C."/>
            <person name="Zhang Y.Z."/>
        </authorList>
    </citation>
    <scope>NUCLEOTIDE SEQUENCE [LARGE SCALE GENOMIC DNA]</scope>
    <source>
        <strain evidence="2 3">P-1 km-3</strain>
    </source>
</reference>
<evidence type="ECO:0000313" key="2">
    <source>
        <dbReference type="EMBL" id="TGY92807.1"/>
    </source>
</evidence>
<dbReference type="Proteomes" id="UP000305451">
    <property type="component" value="Unassembled WGS sequence"/>
</dbReference>
<name>A0A4S2HA63_9PROT</name>
<feature type="transmembrane region" description="Helical" evidence="1">
    <location>
        <begin position="26"/>
        <end position="52"/>
    </location>
</feature>
<keyword evidence="1" id="KW-0472">Membrane</keyword>
<dbReference type="EMBL" id="SRXV01000002">
    <property type="protein sequence ID" value="TGY92807.1"/>
    <property type="molecule type" value="Genomic_DNA"/>
</dbReference>
<dbReference type="OrthoDB" id="8093205at2"/>
<gene>
    <name evidence="2" type="ORF">E5162_06960</name>
</gene>
<keyword evidence="1" id="KW-0812">Transmembrane</keyword>
<feature type="transmembrane region" description="Helical" evidence="1">
    <location>
        <begin position="72"/>
        <end position="93"/>
    </location>
</feature>
<protein>
    <recommendedName>
        <fullName evidence="4">DUF2975 domain-containing protein</fullName>
    </recommendedName>
</protein>
<evidence type="ECO:0008006" key="4">
    <source>
        <dbReference type="Google" id="ProtNLM"/>
    </source>
</evidence>
<dbReference type="AlphaFoldDB" id="A0A4S2HA63"/>